<evidence type="ECO:0000259" key="3">
    <source>
        <dbReference type="PROSITE" id="PS50113"/>
    </source>
</evidence>
<keyword evidence="1" id="KW-1133">Transmembrane helix</keyword>
<dbReference type="InterPro" id="IPR001610">
    <property type="entry name" value="PAC"/>
</dbReference>
<dbReference type="InterPro" id="IPR013655">
    <property type="entry name" value="PAS_fold_3"/>
</dbReference>
<dbReference type="InterPro" id="IPR000014">
    <property type="entry name" value="PAS"/>
</dbReference>
<keyword evidence="5" id="KW-0548">Nucleotidyltransferase</keyword>
<evidence type="ECO:0000313" key="6">
    <source>
        <dbReference type="Proteomes" id="UP000675664"/>
    </source>
</evidence>
<dbReference type="InterPro" id="IPR000160">
    <property type="entry name" value="GGDEF_dom"/>
</dbReference>
<dbReference type="SMART" id="SM00267">
    <property type="entry name" value="GGDEF"/>
    <property type="match status" value="1"/>
</dbReference>
<dbReference type="Proteomes" id="UP000675664">
    <property type="component" value="Unassembled WGS sequence"/>
</dbReference>
<dbReference type="Gene3D" id="3.30.450.20">
    <property type="entry name" value="PAS domain"/>
    <property type="match status" value="2"/>
</dbReference>
<keyword evidence="5" id="KW-0808">Transferase</keyword>
<dbReference type="EC" id="2.7.7.65" evidence="5"/>
<sequence>MKSEMQKIEKRIVVKCVIATLCVVLIFTLSIAQSKYMEQKINETSQSYLSVFSLQSASIINHQINEKFKDLDVLSHTIEKLELRSEEIAKIITEQKNQDFLEYNIILKNGDLVMPEKTILNEEARASILSANNSYIQNLFSGEAFAAADNSRKMGKDTIFVYGVPIYKNDNVEGVLVAYYSGSFFRNLAWPKNLDDQNHTLLADANGNPVFVPGKLSGSKEYDNALARIAEGWNLEGQAGEQLKKDILGGKDGVLRYTSGSEDLYVSYHPLGINQWFLITLIPAQTVKVQFHAIYGDLIPSLIYLVIILGTMGMYFSYIRSQNVKRLEYRLKQQSVNDESYRMIMEQSNDIIFEYDTVAKTYYHTSNFKKTFGYEPRKRGFLGFLERDYIHPDDLLRLVEMYESMKEQKHLCETEVRIVRADGEYIWVHIYLTGIFDNDSRLVRVIGKIEDINDKKMEMERFKELAVMDSATGVYNKQTTEDMINLYLKGEGRNGTHAIFIIDIDDFKLINDDHGHRQGDFIISEMGTAINRIFRSTDIKGRIGGDEFMVLVKDIESLDFITNKAKAVCEIFKDKDIGGNKQISVSASIGIAIYDKDGTTYEELYEAADRALYTCKNVRKGTFSFCGPKELMKVSSR</sequence>
<reference evidence="5" key="2">
    <citation type="submission" date="2021-04" db="EMBL/GenBank/DDBJ databases">
        <authorList>
            <person name="Liu J."/>
        </authorList>
    </citation>
    <scope>NUCLEOTIDE SEQUENCE</scope>
    <source>
        <strain evidence="5">BAD-6</strain>
    </source>
</reference>
<dbReference type="InterPro" id="IPR043128">
    <property type="entry name" value="Rev_trsase/Diguanyl_cyclase"/>
</dbReference>
<dbReference type="PROSITE" id="PS50113">
    <property type="entry name" value="PAC"/>
    <property type="match status" value="1"/>
</dbReference>
<comment type="caution">
    <text evidence="5">The sequence shown here is derived from an EMBL/GenBank/DDBJ whole genome shotgun (WGS) entry which is preliminary data.</text>
</comment>
<feature type="domain" description="GGDEF" evidence="4">
    <location>
        <begin position="495"/>
        <end position="628"/>
    </location>
</feature>
<proteinExistence type="predicted"/>
<feature type="transmembrane region" description="Helical" evidence="1">
    <location>
        <begin position="298"/>
        <end position="318"/>
    </location>
</feature>
<keyword evidence="1" id="KW-0812">Transmembrane</keyword>
<keyword evidence="1" id="KW-0472">Membrane</keyword>
<dbReference type="PROSITE" id="PS50112">
    <property type="entry name" value="PAS"/>
    <property type="match status" value="1"/>
</dbReference>
<dbReference type="NCBIfam" id="TIGR00229">
    <property type="entry name" value="sensory_box"/>
    <property type="match status" value="1"/>
</dbReference>
<dbReference type="SUPFAM" id="SSF55785">
    <property type="entry name" value="PYP-like sensor domain (PAS domain)"/>
    <property type="match status" value="1"/>
</dbReference>
<dbReference type="Gene3D" id="3.30.70.270">
    <property type="match status" value="1"/>
</dbReference>
<keyword evidence="6" id="KW-1185">Reference proteome</keyword>
<feature type="domain" description="PAS" evidence="2">
    <location>
        <begin position="337"/>
        <end position="409"/>
    </location>
</feature>
<evidence type="ECO:0000256" key="1">
    <source>
        <dbReference type="SAM" id="Phobius"/>
    </source>
</evidence>
<gene>
    <name evidence="5" type="ORF">KCX82_10320</name>
</gene>
<evidence type="ECO:0000259" key="4">
    <source>
        <dbReference type="PROSITE" id="PS50887"/>
    </source>
</evidence>
<feature type="transmembrane region" description="Helical" evidence="1">
    <location>
        <begin position="12"/>
        <end position="32"/>
    </location>
</feature>
<dbReference type="InterPro" id="IPR000700">
    <property type="entry name" value="PAS-assoc_C"/>
</dbReference>
<dbReference type="PANTHER" id="PTHR44757">
    <property type="entry name" value="DIGUANYLATE CYCLASE DGCP"/>
    <property type="match status" value="1"/>
</dbReference>
<evidence type="ECO:0000259" key="2">
    <source>
        <dbReference type="PROSITE" id="PS50112"/>
    </source>
</evidence>
<evidence type="ECO:0000313" key="5">
    <source>
        <dbReference type="EMBL" id="MBR0598269.1"/>
    </source>
</evidence>
<reference evidence="5" key="1">
    <citation type="submission" date="2021-04" db="EMBL/GenBank/DDBJ databases">
        <title>Sinoanaerobacter chloroacetimidivorans sp. nov., an obligate anaerobic bacterium isolated from anaerobic sludge.</title>
        <authorList>
            <person name="Bao Y."/>
        </authorList>
    </citation>
    <scope>NUCLEOTIDE SEQUENCE</scope>
    <source>
        <strain evidence="5">BAD-6</strain>
    </source>
</reference>
<dbReference type="GO" id="GO:0052621">
    <property type="term" value="F:diguanylate cyclase activity"/>
    <property type="evidence" value="ECO:0007669"/>
    <property type="project" value="UniProtKB-EC"/>
</dbReference>
<organism evidence="5 6">
    <name type="scientific">Sinanaerobacter chloroacetimidivorans</name>
    <dbReference type="NCBI Taxonomy" id="2818044"/>
    <lineage>
        <taxon>Bacteria</taxon>
        <taxon>Bacillati</taxon>
        <taxon>Bacillota</taxon>
        <taxon>Clostridia</taxon>
        <taxon>Peptostreptococcales</taxon>
        <taxon>Anaerovoracaceae</taxon>
        <taxon>Sinanaerobacter</taxon>
    </lineage>
</organism>
<accession>A0A8J8B1H9</accession>
<dbReference type="InterPro" id="IPR029787">
    <property type="entry name" value="Nucleotide_cyclase"/>
</dbReference>
<dbReference type="PANTHER" id="PTHR44757:SF2">
    <property type="entry name" value="BIOFILM ARCHITECTURE MAINTENANCE PROTEIN MBAA"/>
    <property type="match status" value="1"/>
</dbReference>
<dbReference type="InterPro" id="IPR035965">
    <property type="entry name" value="PAS-like_dom_sf"/>
</dbReference>
<dbReference type="Pfam" id="PF00990">
    <property type="entry name" value="GGDEF"/>
    <property type="match status" value="1"/>
</dbReference>
<dbReference type="NCBIfam" id="TIGR00254">
    <property type="entry name" value="GGDEF"/>
    <property type="match status" value="1"/>
</dbReference>
<dbReference type="RefSeq" id="WP_227018398.1">
    <property type="nucleotide sequence ID" value="NZ_JAGSND010000006.1"/>
</dbReference>
<name>A0A8J8B1H9_9FIRM</name>
<dbReference type="CDD" id="cd01949">
    <property type="entry name" value="GGDEF"/>
    <property type="match status" value="1"/>
</dbReference>
<dbReference type="PROSITE" id="PS50887">
    <property type="entry name" value="GGDEF"/>
    <property type="match status" value="1"/>
</dbReference>
<dbReference type="InterPro" id="IPR052155">
    <property type="entry name" value="Biofilm_reg_signaling"/>
</dbReference>
<dbReference type="CDD" id="cd00130">
    <property type="entry name" value="PAS"/>
    <property type="match status" value="1"/>
</dbReference>
<dbReference type="AlphaFoldDB" id="A0A8J8B1H9"/>
<feature type="domain" description="PAC" evidence="3">
    <location>
        <begin position="412"/>
        <end position="464"/>
    </location>
</feature>
<dbReference type="Pfam" id="PF08447">
    <property type="entry name" value="PAS_3"/>
    <property type="match status" value="1"/>
</dbReference>
<dbReference type="SMART" id="SM00086">
    <property type="entry name" value="PAC"/>
    <property type="match status" value="1"/>
</dbReference>
<protein>
    <submittedName>
        <fullName evidence="5">Diguanylate cyclase</fullName>
        <ecNumber evidence="5">2.7.7.65</ecNumber>
    </submittedName>
</protein>
<dbReference type="EMBL" id="JAGSND010000006">
    <property type="protein sequence ID" value="MBR0598269.1"/>
    <property type="molecule type" value="Genomic_DNA"/>
</dbReference>
<dbReference type="SUPFAM" id="SSF55073">
    <property type="entry name" value="Nucleotide cyclase"/>
    <property type="match status" value="1"/>
</dbReference>